<feature type="signal peptide" evidence="1">
    <location>
        <begin position="1"/>
        <end position="20"/>
    </location>
</feature>
<evidence type="ECO:0000313" key="2">
    <source>
        <dbReference type="EMBL" id="MFC0622761.1"/>
    </source>
</evidence>
<dbReference type="Proteomes" id="UP001589890">
    <property type="component" value="Unassembled WGS sequence"/>
</dbReference>
<organism evidence="2 3">
    <name type="scientific">Kribbella deserti</name>
    <dbReference type="NCBI Taxonomy" id="1926257"/>
    <lineage>
        <taxon>Bacteria</taxon>
        <taxon>Bacillati</taxon>
        <taxon>Actinomycetota</taxon>
        <taxon>Actinomycetes</taxon>
        <taxon>Propionibacteriales</taxon>
        <taxon>Kribbellaceae</taxon>
        <taxon>Kribbella</taxon>
    </lineage>
</organism>
<name>A0ABV6QFG9_9ACTN</name>
<gene>
    <name evidence="2" type="ORF">ACFFGN_01720</name>
</gene>
<keyword evidence="3" id="KW-1185">Reference proteome</keyword>
<accession>A0ABV6QFG9</accession>
<feature type="chain" id="PRO_5045494819" description="Lipoprotein" evidence="1">
    <location>
        <begin position="21"/>
        <end position="135"/>
    </location>
</feature>
<evidence type="ECO:0000313" key="3">
    <source>
        <dbReference type="Proteomes" id="UP001589890"/>
    </source>
</evidence>
<evidence type="ECO:0008006" key="4">
    <source>
        <dbReference type="Google" id="ProtNLM"/>
    </source>
</evidence>
<dbReference type="EMBL" id="JBHLTC010000001">
    <property type="protein sequence ID" value="MFC0622761.1"/>
    <property type="molecule type" value="Genomic_DNA"/>
</dbReference>
<evidence type="ECO:0000256" key="1">
    <source>
        <dbReference type="SAM" id="SignalP"/>
    </source>
</evidence>
<keyword evidence="1" id="KW-0732">Signal</keyword>
<dbReference type="PROSITE" id="PS51257">
    <property type="entry name" value="PROKAR_LIPOPROTEIN"/>
    <property type="match status" value="1"/>
</dbReference>
<sequence length="135" mass="14906">MKLGMVLAVVAALLGMTGCAARPAPMDVHSLRGYVATYLELLQEKDEAALRLHLGNLDEAPDDAGRRLAVVGGEGWRLAGVSWSSIARQDLDVTIAVDGPKGRRDWRQRIRWIENRWRMTPLPLDSSTWDAKNSG</sequence>
<proteinExistence type="predicted"/>
<reference evidence="2 3" key="1">
    <citation type="submission" date="2024-09" db="EMBL/GenBank/DDBJ databases">
        <authorList>
            <person name="Sun Q."/>
            <person name="Mori K."/>
        </authorList>
    </citation>
    <scope>NUCLEOTIDE SEQUENCE [LARGE SCALE GENOMIC DNA]</scope>
    <source>
        <strain evidence="2 3">CGMCC 1.15906</strain>
    </source>
</reference>
<dbReference type="RefSeq" id="WP_380043437.1">
    <property type="nucleotide sequence ID" value="NZ_JBHLTC010000001.1"/>
</dbReference>
<protein>
    <recommendedName>
        <fullName evidence="4">Lipoprotein</fullName>
    </recommendedName>
</protein>
<comment type="caution">
    <text evidence="2">The sequence shown here is derived from an EMBL/GenBank/DDBJ whole genome shotgun (WGS) entry which is preliminary data.</text>
</comment>